<keyword evidence="5" id="KW-1185">Reference proteome</keyword>
<evidence type="ECO:0000313" key="3">
    <source>
        <dbReference type="EMBL" id="PHY89886.1"/>
    </source>
</evidence>
<evidence type="ECO:0000313" key="2">
    <source>
        <dbReference type="EMBL" id="MBS4240489.1"/>
    </source>
</evidence>
<dbReference type="GeneID" id="77266346"/>
<dbReference type="AlphaFoldDB" id="A0A2G4R041"/>
<evidence type="ECO:0000313" key="4">
    <source>
        <dbReference type="Proteomes" id="UP000237472"/>
    </source>
</evidence>
<reference evidence="4" key="1">
    <citation type="submission" date="2015-06" db="EMBL/GenBank/DDBJ databases">
        <authorList>
            <person name="Parisi A."/>
            <person name="Chiara M."/>
            <person name="Florio D."/>
            <person name="Miccolupo A."/>
            <person name="Manzari C."/>
            <person name="Mion D."/>
            <person name="Caruso M."/>
            <person name="D'erchia A.M."/>
            <person name="Zanoni R."/>
        </authorList>
    </citation>
    <scope>NUCLEOTIDE SEQUENCE [LARGE SCALE GENOMIC DNA]</scope>
    <source>
        <strain evidence="4">73/13</strain>
    </source>
</reference>
<feature type="compositionally biased region" description="Acidic residues" evidence="1">
    <location>
        <begin position="81"/>
        <end position="109"/>
    </location>
</feature>
<dbReference type="Proteomes" id="UP000237472">
    <property type="component" value="Unassembled WGS sequence"/>
</dbReference>
<name>A0A2G4R041_9BACT</name>
<comment type="caution">
    <text evidence="3">The sequence shown here is derived from an EMBL/GenBank/DDBJ whole genome shotgun (WGS) entry which is preliminary data.</text>
</comment>
<evidence type="ECO:0000256" key="1">
    <source>
        <dbReference type="SAM" id="MobiDB-lite"/>
    </source>
</evidence>
<feature type="compositionally biased region" description="Basic and acidic residues" evidence="1">
    <location>
        <begin position="53"/>
        <end position="80"/>
    </location>
</feature>
<dbReference type="EMBL" id="LDWY01000081">
    <property type="protein sequence ID" value="PHY89886.1"/>
    <property type="molecule type" value="Genomic_DNA"/>
</dbReference>
<dbReference type="OrthoDB" id="5328081at2"/>
<reference evidence="2 5" key="4">
    <citation type="journal article" date="2021" name="Syst. Appl. Microbiol.">
        <title>nCampylobacter vulpis sp. nov. isolated from wild red foxes.</title>
        <authorList>
            <person name="Parisi A."/>
            <person name="Chiara M."/>
            <person name="Caffara M."/>
            <person name="Mion D."/>
            <person name="Miller W.G."/>
            <person name="Caruso M."/>
            <person name="Manzari C."/>
            <person name="Florio D."/>
            <person name="Capozzi L."/>
            <person name="D'Erchia A.M."/>
            <person name="Manzulli V."/>
            <person name="Zanoni R.G."/>
        </authorList>
    </citation>
    <scope>NUCLEOTIDE SEQUENCE [LARGE SCALE GENOMIC DNA]</scope>
    <source>
        <strain evidence="2 5">52/13</strain>
    </source>
</reference>
<dbReference type="RefSeq" id="WP_099462179.1">
    <property type="nucleotide sequence ID" value="NZ_CP041617.1"/>
</dbReference>
<accession>A0A2G4R041</accession>
<sequence>MPVSPIGNMNYINQNMAYPATQMSNELAKEGFAANLNLSEFSEKEKTIEKLEKVAKSHEVDEEIKEKADEEEKKKKHEENEKEDEENGEEQDLEEVEESGDLEKLDEEDALFKNAQKIPHIDISI</sequence>
<reference evidence="2" key="3">
    <citation type="submission" date="2019-07" db="EMBL/GenBank/DDBJ databases">
        <authorList>
            <person name="Miller W.G."/>
        </authorList>
    </citation>
    <scope>NUCLEOTIDE SEQUENCE</scope>
    <source>
        <strain evidence="2">52/13</strain>
    </source>
</reference>
<organism evidence="3 4">
    <name type="scientific">Campylobacter vulpis</name>
    <dbReference type="NCBI Taxonomy" id="1655500"/>
    <lineage>
        <taxon>Bacteria</taxon>
        <taxon>Pseudomonadati</taxon>
        <taxon>Campylobacterota</taxon>
        <taxon>Epsilonproteobacteria</taxon>
        <taxon>Campylobacterales</taxon>
        <taxon>Campylobacteraceae</taxon>
        <taxon>Campylobacter</taxon>
    </lineage>
</organism>
<protein>
    <submittedName>
        <fullName evidence="3">Coiled-coil protein</fullName>
    </submittedName>
</protein>
<dbReference type="Proteomes" id="UP000811399">
    <property type="component" value="Unassembled WGS sequence"/>
</dbReference>
<gene>
    <name evidence="3" type="ORF">AA994_06565</name>
    <name evidence="2" type="ORF">CVU5213_01900</name>
</gene>
<proteinExistence type="predicted"/>
<evidence type="ECO:0000313" key="5">
    <source>
        <dbReference type="Proteomes" id="UP000811399"/>
    </source>
</evidence>
<feature type="region of interest" description="Disordered" evidence="1">
    <location>
        <begin position="53"/>
        <end position="125"/>
    </location>
</feature>
<reference evidence="3" key="2">
    <citation type="submission" date="2015-06" db="EMBL/GenBank/DDBJ databases">
        <authorList>
            <person name="Hoefler B.C."/>
            <person name="Straight P.D."/>
        </authorList>
    </citation>
    <scope>NUCLEOTIDE SEQUENCE [LARGE SCALE GENOMIC DNA]</scope>
    <source>
        <strain evidence="3">73/13</strain>
    </source>
</reference>
<dbReference type="EMBL" id="VJYU01000004">
    <property type="protein sequence ID" value="MBS4240489.1"/>
    <property type="molecule type" value="Genomic_DNA"/>
</dbReference>